<protein>
    <submittedName>
        <fullName evidence="1">Uncharacterized protein</fullName>
    </submittedName>
</protein>
<sequence>MHYETGKGLTANKVSLSIYLLLIITRNIEDGNENNNRFISNKIVKEKAL</sequence>
<dbReference type="AlphaFoldDB" id="A0A383BND2"/>
<name>A0A383BND2_9ZZZZ</name>
<organism evidence="1">
    <name type="scientific">marine metagenome</name>
    <dbReference type="NCBI Taxonomy" id="408172"/>
    <lineage>
        <taxon>unclassified sequences</taxon>
        <taxon>metagenomes</taxon>
        <taxon>ecological metagenomes</taxon>
    </lineage>
</organism>
<reference evidence="1" key="1">
    <citation type="submission" date="2018-05" db="EMBL/GenBank/DDBJ databases">
        <authorList>
            <person name="Lanie J.A."/>
            <person name="Ng W.-L."/>
            <person name="Kazmierczak K.M."/>
            <person name="Andrzejewski T.M."/>
            <person name="Davidsen T.M."/>
            <person name="Wayne K.J."/>
            <person name="Tettelin H."/>
            <person name="Glass J.I."/>
            <person name="Rusch D."/>
            <person name="Podicherti R."/>
            <person name="Tsui H.-C.T."/>
            <person name="Winkler M.E."/>
        </authorList>
    </citation>
    <scope>NUCLEOTIDE SEQUENCE</scope>
</reference>
<accession>A0A383BND2</accession>
<proteinExistence type="predicted"/>
<dbReference type="EMBL" id="UINC01201823">
    <property type="protein sequence ID" value="SVE21330.1"/>
    <property type="molecule type" value="Genomic_DNA"/>
</dbReference>
<evidence type="ECO:0000313" key="1">
    <source>
        <dbReference type="EMBL" id="SVE21330.1"/>
    </source>
</evidence>
<gene>
    <name evidence="1" type="ORF">METZ01_LOCUS474184</name>
</gene>